<reference evidence="1 2" key="1">
    <citation type="submission" date="2024-02" db="EMBL/GenBank/DDBJ databases">
        <title>Deinococcus xinjiangensis NBRC 107630.</title>
        <authorList>
            <person name="Ichikawa N."/>
            <person name="Katano-Makiyama Y."/>
            <person name="Hidaka K."/>
        </authorList>
    </citation>
    <scope>NUCLEOTIDE SEQUENCE [LARGE SCALE GENOMIC DNA]</scope>
    <source>
        <strain evidence="1 2">NBRC 107630</strain>
    </source>
</reference>
<dbReference type="SUPFAM" id="SSF53335">
    <property type="entry name" value="S-adenosyl-L-methionine-dependent methyltransferases"/>
    <property type="match status" value="1"/>
</dbReference>
<protein>
    <submittedName>
        <fullName evidence="1">Uncharacterized protein</fullName>
    </submittedName>
</protein>
<evidence type="ECO:0000313" key="1">
    <source>
        <dbReference type="EMBL" id="GAA5501086.1"/>
    </source>
</evidence>
<dbReference type="Gene3D" id="3.40.50.150">
    <property type="entry name" value="Vaccinia Virus protein VP39"/>
    <property type="match status" value="1"/>
</dbReference>
<dbReference type="PRINTS" id="PR00507">
    <property type="entry name" value="N12N6MTFRASE"/>
</dbReference>
<dbReference type="InterPro" id="IPR029063">
    <property type="entry name" value="SAM-dependent_MTases_sf"/>
</dbReference>
<accession>A0ABP9V8R3</accession>
<name>A0ABP9V8R3_9DEIO</name>
<dbReference type="CDD" id="cd02440">
    <property type="entry name" value="AdoMet_MTases"/>
    <property type="match status" value="1"/>
</dbReference>
<organism evidence="1 2">
    <name type="scientific">Deinococcus xinjiangensis</name>
    <dbReference type="NCBI Taxonomy" id="457454"/>
    <lineage>
        <taxon>Bacteria</taxon>
        <taxon>Thermotogati</taxon>
        <taxon>Deinococcota</taxon>
        <taxon>Deinococci</taxon>
        <taxon>Deinococcales</taxon>
        <taxon>Deinococcaceae</taxon>
        <taxon>Deinococcus</taxon>
    </lineage>
</organism>
<evidence type="ECO:0000313" key="2">
    <source>
        <dbReference type="Proteomes" id="UP001458946"/>
    </source>
</evidence>
<keyword evidence="2" id="KW-1185">Reference proteome</keyword>
<dbReference type="EMBL" id="BAABRN010000006">
    <property type="protein sequence ID" value="GAA5501086.1"/>
    <property type="molecule type" value="Genomic_DNA"/>
</dbReference>
<gene>
    <name evidence="1" type="ORF">Dxin01_00817</name>
</gene>
<dbReference type="Proteomes" id="UP001458946">
    <property type="component" value="Unassembled WGS sequence"/>
</dbReference>
<proteinExistence type="predicted"/>
<dbReference type="RefSeq" id="WP_353541060.1">
    <property type="nucleotide sequence ID" value="NZ_BAABRN010000006.1"/>
</dbReference>
<comment type="caution">
    <text evidence="1">The sequence shown here is derived from an EMBL/GenBank/DDBJ whole genome shotgun (WGS) entry which is preliminary data.</text>
</comment>
<sequence>MPSFDPQKTAQLLQRRADGLELRASKKETPSYVGLNMTRKRAQHEASKAADAQKLRRLQLAYRVMAQGHTSGTLPAALSKVGAPKVVERLMKSPESAGEALEVWISKHEVELLDKVFPDHTLLAQIKAQPLVYGWRYPLPDPLVTELGQLLCTNRDCLEAMSGTQTYFAEQFSLRSLYHQCGLYTVEQAKEAALLLHHLTEQQWRPEELRQAQIARLERGLHGYHFQGYWPTPPALATALASAADLRAGLKVLEPQAGKGDLVDALLALEPDLHIEVCERNERLRELLIAKGYPLIGDDSMKLRGAWDRIVMNPPFEHFADIAHVRHAYDLLAPGGVLVAVMSESAFFRSERVPSAFREWLSCAGGQVTKNAPDAFKVSSTGRSTNVATRTVKLVKVA</sequence>